<name>A0A177W879_BATDL</name>
<feature type="domain" description="PCI" evidence="5">
    <location>
        <begin position="64"/>
        <end position="232"/>
    </location>
</feature>
<dbReference type="InterPro" id="IPR033464">
    <property type="entry name" value="CSN8_PSD8_EIF3K"/>
</dbReference>
<dbReference type="Proteomes" id="UP000077115">
    <property type="component" value="Unassembled WGS sequence"/>
</dbReference>
<dbReference type="PROSITE" id="PS50250">
    <property type="entry name" value="PCI"/>
    <property type="match status" value="1"/>
</dbReference>
<evidence type="ECO:0000313" key="7">
    <source>
        <dbReference type="Proteomes" id="UP000077115"/>
    </source>
</evidence>
<protein>
    <recommendedName>
        <fullName evidence="4">Eukaryotic translation initiation factor 3 subunit K</fullName>
        <shortName evidence="4">eIF3k</shortName>
    </recommendedName>
    <alternativeName>
        <fullName evidence="4">eIF-3 p25</fullName>
    </alternativeName>
</protein>
<dbReference type="GO" id="GO:0005852">
    <property type="term" value="C:eukaryotic translation initiation factor 3 complex"/>
    <property type="evidence" value="ECO:0007669"/>
    <property type="project" value="UniProtKB-UniRule"/>
</dbReference>
<comment type="function">
    <text evidence="4">Component of the eukaryotic translation initiation factor 3 (eIF-3) complex, which is involved in protein synthesis of a specialized repertoire of mRNAs and, together with other initiation factors, stimulates binding of mRNA and methionyl-tRNAi to the 40S ribosome. The eIF-3 complex specifically targets and initiates translation of a subset of mRNAs involved in cell proliferation.</text>
</comment>
<evidence type="ECO:0000259" key="5">
    <source>
        <dbReference type="PROSITE" id="PS50250"/>
    </source>
</evidence>
<dbReference type="SUPFAM" id="SSF48371">
    <property type="entry name" value="ARM repeat"/>
    <property type="match status" value="1"/>
</dbReference>
<organism evidence="6 7">
    <name type="scientific">Batrachochytrium dendrobatidis (strain JEL423)</name>
    <dbReference type="NCBI Taxonomy" id="403673"/>
    <lineage>
        <taxon>Eukaryota</taxon>
        <taxon>Fungi</taxon>
        <taxon>Fungi incertae sedis</taxon>
        <taxon>Chytridiomycota</taxon>
        <taxon>Chytridiomycota incertae sedis</taxon>
        <taxon>Chytridiomycetes</taxon>
        <taxon>Rhizophydiales</taxon>
        <taxon>Rhizophydiales incertae sedis</taxon>
        <taxon>Batrachochytrium</taxon>
    </lineage>
</organism>
<proteinExistence type="inferred from homology"/>
<comment type="subcellular location">
    <subcellularLocation>
        <location evidence="4">Cytoplasm</location>
    </subcellularLocation>
</comment>
<dbReference type="GO" id="GO:0043022">
    <property type="term" value="F:ribosome binding"/>
    <property type="evidence" value="ECO:0007669"/>
    <property type="project" value="InterPro"/>
</dbReference>
<dbReference type="GO" id="GO:0033290">
    <property type="term" value="C:eukaryotic 48S preinitiation complex"/>
    <property type="evidence" value="ECO:0007669"/>
    <property type="project" value="UniProtKB-UniRule"/>
</dbReference>
<dbReference type="EMBL" id="DS022300">
    <property type="protein sequence ID" value="OAJ35864.1"/>
    <property type="molecule type" value="Genomic_DNA"/>
</dbReference>
<dbReference type="OrthoDB" id="337745at2759"/>
<dbReference type="AlphaFoldDB" id="A0A177W879"/>
<dbReference type="VEuPathDB" id="FungiDB:BDEG_20096"/>
<dbReference type="PANTHER" id="PTHR13022:SF0">
    <property type="entry name" value="EUKARYOTIC TRANSLATION INITIATION FACTOR 3 SUBUNIT K"/>
    <property type="match status" value="1"/>
</dbReference>
<dbReference type="InterPro" id="IPR036390">
    <property type="entry name" value="WH_DNA-bd_sf"/>
</dbReference>
<dbReference type="GO" id="GO:0001732">
    <property type="term" value="P:formation of cytoplasmic translation initiation complex"/>
    <property type="evidence" value="ECO:0007669"/>
    <property type="project" value="UniProtKB-UniRule"/>
</dbReference>
<dbReference type="eggNOG" id="KOG3252">
    <property type="taxonomic scope" value="Eukaryota"/>
</dbReference>
<comment type="similarity">
    <text evidence="4">Belongs to the eIF-3 subunit K family.</text>
</comment>
<dbReference type="GO" id="GO:0003743">
    <property type="term" value="F:translation initiation factor activity"/>
    <property type="evidence" value="ECO:0007669"/>
    <property type="project" value="UniProtKB-UniRule"/>
</dbReference>
<reference evidence="6 7" key="2">
    <citation type="submission" date="2016-05" db="EMBL/GenBank/DDBJ databases">
        <title>Lineage-specific infection strategies underlie the spectrum of fungal disease in amphibians.</title>
        <authorList>
            <person name="Cuomo C.A."/>
            <person name="Farrer R.A."/>
            <person name="James T."/>
            <person name="Longcore J."/>
            <person name="Birren B."/>
        </authorList>
    </citation>
    <scope>NUCLEOTIDE SEQUENCE [LARGE SCALE GENOMIC DNA]</scope>
    <source>
        <strain evidence="6 7">JEL423</strain>
    </source>
</reference>
<dbReference type="SUPFAM" id="SSF46785">
    <property type="entry name" value="Winged helix' DNA-binding domain"/>
    <property type="match status" value="1"/>
</dbReference>
<keyword evidence="1 4" id="KW-0963">Cytoplasm</keyword>
<gene>
    <name evidence="6" type="ORF">BDEG_20096</name>
</gene>
<keyword evidence="3 4" id="KW-0648">Protein biosynthesis</keyword>
<dbReference type="Gene3D" id="1.25.40.250">
    <property type="entry name" value="ARM repeat, domain 1"/>
    <property type="match status" value="1"/>
</dbReference>
<dbReference type="GO" id="GO:0016282">
    <property type="term" value="C:eukaryotic 43S preinitiation complex"/>
    <property type="evidence" value="ECO:0007669"/>
    <property type="project" value="UniProtKB-UniRule"/>
</dbReference>
<reference evidence="6 7" key="1">
    <citation type="submission" date="2006-10" db="EMBL/GenBank/DDBJ databases">
        <title>The Genome Sequence of Batrachochytrium dendrobatidis JEL423.</title>
        <authorList>
            <consortium name="The Broad Institute Genome Sequencing Platform"/>
            <person name="Birren B."/>
            <person name="Lander E."/>
            <person name="Galagan J."/>
            <person name="Cuomo C."/>
            <person name="Devon K."/>
            <person name="Jaffe D."/>
            <person name="Butler J."/>
            <person name="Alvarez P."/>
            <person name="Gnerre S."/>
            <person name="Grabherr M."/>
            <person name="Kleber M."/>
            <person name="Mauceli E."/>
            <person name="Brockman W."/>
            <person name="Young S."/>
            <person name="LaButti K."/>
            <person name="Sykes S."/>
            <person name="DeCaprio D."/>
            <person name="Crawford M."/>
            <person name="Koehrsen M."/>
            <person name="Engels R."/>
            <person name="Montgomery P."/>
            <person name="Pearson M."/>
            <person name="Howarth C."/>
            <person name="Larson L."/>
            <person name="White J."/>
            <person name="O'Leary S."/>
            <person name="Kodira C."/>
            <person name="Zeng Q."/>
            <person name="Yandava C."/>
            <person name="Alvarado L."/>
            <person name="Longcore J."/>
            <person name="James T."/>
        </authorList>
    </citation>
    <scope>NUCLEOTIDE SEQUENCE [LARGE SCALE GENOMIC DNA]</scope>
    <source>
        <strain evidence="6 7">JEL423</strain>
    </source>
</reference>
<dbReference type="HAMAP" id="MF_03010">
    <property type="entry name" value="eIF3k"/>
    <property type="match status" value="1"/>
</dbReference>
<dbReference type="Pfam" id="PF10075">
    <property type="entry name" value="CSN8_PSD8_EIF3K"/>
    <property type="match status" value="1"/>
</dbReference>
<dbReference type="GO" id="GO:0003723">
    <property type="term" value="F:RNA binding"/>
    <property type="evidence" value="ECO:0007669"/>
    <property type="project" value="UniProtKB-UniRule"/>
</dbReference>
<dbReference type="GO" id="GO:0006446">
    <property type="term" value="P:regulation of translational initiation"/>
    <property type="evidence" value="ECO:0007669"/>
    <property type="project" value="InterPro"/>
</dbReference>
<sequence length="249" mass="28628">MPSSNTDVDGLTGEETTINKFSTLRPSYRPEEIHLVVETVDRYNPQNMAILEEYISSQLKTNNYDRTACLALLKLYQLNHADANVYVIASVLALALSALPESDFTLCMYLLREEWLADPLIAHLVHMHELLGQAQFSEFWAYLESEESVREFTGDYSLFDDNIREFIAQTLSITYQTISIESLEKMLDLSDEDLADWVKMRESWSVNADDDSLIDLPITSWNQAKEIVMQEDVKFEQLGKILNRSRLVV</sequence>
<evidence type="ECO:0000256" key="1">
    <source>
        <dbReference type="ARBA" id="ARBA00022490"/>
    </source>
</evidence>
<accession>A0A177W879</accession>
<evidence type="ECO:0000256" key="3">
    <source>
        <dbReference type="ARBA" id="ARBA00022917"/>
    </source>
</evidence>
<evidence type="ECO:0000256" key="2">
    <source>
        <dbReference type="ARBA" id="ARBA00022540"/>
    </source>
</evidence>
<evidence type="ECO:0000313" key="6">
    <source>
        <dbReference type="EMBL" id="OAJ35864.1"/>
    </source>
</evidence>
<dbReference type="InterPro" id="IPR016020">
    <property type="entry name" value="Transl_init_fac_sub12_N_euk"/>
</dbReference>
<dbReference type="Gene3D" id="1.10.10.10">
    <property type="entry name" value="Winged helix-like DNA-binding domain superfamily/Winged helix DNA-binding domain"/>
    <property type="match status" value="1"/>
</dbReference>
<dbReference type="InterPro" id="IPR009374">
    <property type="entry name" value="eIF3k"/>
</dbReference>
<dbReference type="InterPro" id="IPR000717">
    <property type="entry name" value="PCI_dom"/>
</dbReference>
<dbReference type="InterPro" id="IPR016024">
    <property type="entry name" value="ARM-type_fold"/>
</dbReference>
<dbReference type="InterPro" id="IPR036388">
    <property type="entry name" value="WH-like_DNA-bd_sf"/>
</dbReference>
<evidence type="ECO:0000256" key="4">
    <source>
        <dbReference type="HAMAP-Rule" id="MF_03010"/>
    </source>
</evidence>
<dbReference type="PANTHER" id="PTHR13022">
    <property type="entry name" value="EUKARYOTIC TRANSLATION INITIATION FACTOR 3 SUBUNIT 11"/>
    <property type="match status" value="1"/>
</dbReference>
<keyword evidence="2 4" id="KW-0396">Initiation factor</keyword>
<comment type="subunit">
    <text evidence="4">Component of the eukaryotic translation initiation factor 3 (eIF-3) complex.</text>
</comment>
<dbReference type="STRING" id="403673.A0A177W879"/>